<feature type="transmembrane region" description="Helical" evidence="7">
    <location>
        <begin position="260"/>
        <end position="287"/>
    </location>
</feature>
<evidence type="ECO:0000313" key="10">
    <source>
        <dbReference type="EMBL" id="WAI00272.1"/>
    </source>
</evidence>
<protein>
    <submittedName>
        <fullName evidence="10">ABC transporter permease</fullName>
    </submittedName>
</protein>
<evidence type="ECO:0000256" key="6">
    <source>
        <dbReference type="ARBA" id="ARBA00038076"/>
    </source>
</evidence>
<reference evidence="10" key="1">
    <citation type="submission" date="2022-11" db="EMBL/GenBank/DDBJ databases">
        <title>Complete genome sequence of Methanogenium organophilum DSM 3596.</title>
        <authorList>
            <person name="Chen S.-C."/>
            <person name="Lai S.-J."/>
            <person name="You Y.-T."/>
        </authorList>
    </citation>
    <scope>NUCLEOTIDE SEQUENCE</scope>
    <source>
        <strain evidence="10">DSM 3596</strain>
    </source>
</reference>
<dbReference type="PANTHER" id="PTHR30572">
    <property type="entry name" value="MEMBRANE COMPONENT OF TRANSPORTER-RELATED"/>
    <property type="match status" value="1"/>
</dbReference>
<dbReference type="KEGG" id="mou:OU421_07465"/>
<dbReference type="Pfam" id="PF12704">
    <property type="entry name" value="MacB_PCD"/>
    <property type="match status" value="1"/>
</dbReference>
<keyword evidence="2" id="KW-1003">Cell membrane</keyword>
<dbReference type="InterPro" id="IPR050250">
    <property type="entry name" value="Macrolide_Exporter_MacB"/>
</dbReference>
<organism evidence="10 11">
    <name type="scientific">Methanogenium organophilum</name>
    <dbReference type="NCBI Taxonomy" id="2199"/>
    <lineage>
        <taxon>Archaea</taxon>
        <taxon>Methanobacteriati</taxon>
        <taxon>Methanobacteriota</taxon>
        <taxon>Stenosarchaea group</taxon>
        <taxon>Methanomicrobia</taxon>
        <taxon>Methanomicrobiales</taxon>
        <taxon>Methanomicrobiaceae</taxon>
        <taxon>Methanogenium</taxon>
    </lineage>
</organism>
<evidence type="ECO:0000259" key="9">
    <source>
        <dbReference type="Pfam" id="PF12704"/>
    </source>
</evidence>
<evidence type="ECO:0000256" key="3">
    <source>
        <dbReference type="ARBA" id="ARBA00022692"/>
    </source>
</evidence>
<feature type="transmembrane region" description="Helical" evidence="7">
    <location>
        <begin position="21"/>
        <end position="43"/>
    </location>
</feature>
<evidence type="ECO:0000259" key="8">
    <source>
        <dbReference type="Pfam" id="PF02687"/>
    </source>
</evidence>
<proteinExistence type="inferred from homology"/>
<evidence type="ECO:0000313" key="11">
    <source>
        <dbReference type="Proteomes" id="UP001163096"/>
    </source>
</evidence>
<keyword evidence="11" id="KW-1185">Reference proteome</keyword>
<dbReference type="GO" id="GO:0005886">
    <property type="term" value="C:plasma membrane"/>
    <property type="evidence" value="ECO:0007669"/>
    <property type="project" value="UniProtKB-SubCell"/>
</dbReference>
<evidence type="ECO:0000256" key="5">
    <source>
        <dbReference type="ARBA" id="ARBA00023136"/>
    </source>
</evidence>
<dbReference type="AlphaFoldDB" id="A0A9X9S1T4"/>
<keyword evidence="3 7" id="KW-0812">Transmembrane</keyword>
<feature type="domain" description="ABC3 transporter permease C-terminal" evidence="8">
    <location>
        <begin position="267"/>
        <end position="397"/>
    </location>
</feature>
<dbReference type="GO" id="GO:0022857">
    <property type="term" value="F:transmembrane transporter activity"/>
    <property type="evidence" value="ECO:0007669"/>
    <property type="project" value="TreeGrafter"/>
</dbReference>
<keyword evidence="4 7" id="KW-1133">Transmembrane helix</keyword>
<comment type="similarity">
    <text evidence="6">Belongs to the ABC-4 integral membrane protein family.</text>
</comment>
<evidence type="ECO:0000256" key="7">
    <source>
        <dbReference type="SAM" id="Phobius"/>
    </source>
</evidence>
<dbReference type="PANTHER" id="PTHR30572:SF4">
    <property type="entry name" value="ABC TRANSPORTER PERMEASE YTRF"/>
    <property type="match status" value="1"/>
</dbReference>
<gene>
    <name evidence="10" type="ORF">OU421_07465</name>
</gene>
<dbReference type="GeneID" id="76834929"/>
<evidence type="ECO:0000256" key="4">
    <source>
        <dbReference type="ARBA" id="ARBA00022989"/>
    </source>
</evidence>
<dbReference type="RefSeq" id="WP_268185445.1">
    <property type="nucleotide sequence ID" value="NZ_CP113361.1"/>
</dbReference>
<comment type="subcellular location">
    <subcellularLocation>
        <location evidence="1">Cell membrane</location>
        <topology evidence="1">Multi-pass membrane protein</topology>
    </subcellularLocation>
</comment>
<keyword evidence="5 7" id="KW-0472">Membrane</keyword>
<dbReference type="Pfam" id="PF02687">
    <property type="entry name" value="FtsX"/>
    <property type="match status" value="1"/>
</dbReference>
<feature type="domain" description="MacB-like periplasmic core" evidence="9">
    <location>
        <begin position="23"/>
        <end position="238"/>
    </location>
</feature>
<evidence type="ECO:0000256" key="1">
    <source>
        <dbReference type="ARBA" id="ARBA00004651"/>
    </source>
</evidence>
<dbReference type="InterPro" id="IPR025857">
    <property type="entry name" value="MacB_PCD"/>
</dbReference>
<sequence>MGQGIDFARISGRQILRRRTRLILTILGIAVGVAAVVAIVSLGEGIRAHSIEMISEQSDLTLITVTGDVRDGAIIPLTAAKASALRNIAHVNGTAPVITADLATPHQTYVGAAGIAWEDFSAVFGPEFSKGTGYDETTDSAILGSEIAESLRKYEGIRVGDDLTIRIREYDASGAPVDTEVVFPVAGTLRPRGDMFDTLLVTDTARVEEWREGYGAYDVIYLRVDTPGHVFAVAEDVRGLGLEAQGPFEEIEAVNRLMDAVIIILSFFTGISLIIGAMMIINTMMVTVYERTREIGITMALGASQRHVLTLILLECLYIGILGGIAGDILGILLSVGINTLGKSFIISQLGTGFSGFADADITLVTPALLAGGLVIAVTLSLLAGIYPALKAARLNPVDAIRRGL</sequence>
<dbReference type="Proteomes" id="UP001163096">
    <property type="component" value="Chromosome"/>
</dbReference>
<dbReference type="InterPro" id="IPR003838">
    <property type="entry name" value="ABC3_permease_C"/>
</dbReference>
<feature type="transmembrane region" description="Helical" evidence="7">
    <location>
        <begin position="364"/>
        <end position="387"/>
    </location>
</feature>
<accession>A0A9X9S1T4</accession>
<evidence type="ECO:0000256" key="2">
    <source>
        <dbReference type="ARBA" id="ARBA00022475"/>
    </source>
</evidence>
<name>A0A9X9S1T4_METOG</name>
<feature type="transmembrane region" description="Helical" evidence="7">
    <location>
        <begin position="308"/>
        <end position="334"/>
    </location>
</feature>
<dbReference type="EMBL" id="CP113361">
    <property type="protein sequence ID" value="WAI00272.1"/>
    <property type="molecule type" value="Genomic_DNA"/>
</dbReference>